<reference evidence="1 2" key="1">
    <citation type="submission" date="2018-11" db="EMBL/GenBank/DDBJ databases">
        <title>Genomic Encyclopedia of Type Strains, Phase IV (KMG-IV): sequencing the most valuable type-strain genomes for metagenomic binning, comparative biology and taxonomic classification.</title>
        <authorList>
            <person name="Goeker M."/>
        </authorList>
    </citation>
    <scope>NUCLEOTIDE SEQUENCE [LARGE SCALE GENOMIC DNA]</scope>
    <source>
        <strain evidence="1 2">DSM 102936</strain>
    </source>
</reference>
<dbReference type="SUPFAM" id="SSF53163">
    <property type="entry name" value="HybD-like"/>
    <property type="match status" value="1"/>
</dbReference>
<dbReference type="NCBIfam" id="TIGR02841">
    <property type="entry name" value="spore_YyaC"/>
    <property type="match status" value="1"/>
</dbReference>
<keyword evidence="2" id="KW-1185">Reference proteome</keyword>
<dbReference type="EMBL" id="RKRE01000002">
    <property type="protein sequence ID" value="RPF47185.1"/>
    <property type="molecule type" value="Genomic_DNA"/>
</dbReference>
<protein>
    <submittedName>
        <fullName evidence="1">Putative sporulation protein YyaC</fullName>
    </submittedName>
</protein>
<dbReference type="AlphaFoldDB" id="A0A3N5BN39"/>
<dbReference type="RefSeq" id="WP_123930134.1">
    <property type="nucleotide sequence ID" value="NZ_RKRE01000002.1"/>
</dbReference>
<dbReference type="InterPro" id="IPR023430">
    <property type="entry name" value="Pept_HybD-like_dom_sf"/>
</dbReference>
<dbReference type="Proteomes" id="UP000282654">
    <property type="component" value="Unassembled WGS sequence"/>
</dbReference>
<dbReference type="Pfam" id="PF06866">
    <property type="entry name" value="DUF1256"/>
    <property type="match status" value="1"/>
</dbReference>
<dbReference type="OrthoDB" id="9815953at2"/>
<gene>
    <name evidence="1" type="ORF">EDD75_1469</name>
</gene>
<evidence type="ECO:0000313" key="1">
    <source>
        <dbReference type="EMBL" id="RPF47185.1"/>
    </source>
</evidence>
<dbReference type="InterPro" id="IPR009665">
    <property type="entry name" value="YyaC"/>
</dbReference>
<proteinExistence type="predicted"/>
<organism evidence="1 2">
    <name type="scientific">Thermodesulfitimonas autotrophica</name>
    <dbReference type="NCBI Taxonomy" id="1894989"/>
    <lineage>
        <taxon>Bacteria</taxon>
        <taxon>Bacillati</taxon>
        <taxon>Bacillota</taxon>
        <taxon>Clostridia</taxon>
        <taxon>Thermoanaerobacterales</taxon>
        <taxon>Thermoanaerobacteraceae</taxon>
        <taxon>Thermodesulfitimonas</taxon>
    </lineage>
</organism>
<comment type="caution">
    <text evidence="1">The sequence shown here is derived from an EMBL/GenBank/DDBJ whole genome shotgun (WGS) entry which is preliminary data.</text>
</comment>
<sequence length="212" mass="22570">MEEFPAITHVTAESVPAKFRIHYEDPQAVALLAADIRERLSRCRAGSDAPKVLLCIGTDRSTGDSLGPLVGSKVVAAGGSYYYVYGTLAEPVHAANLKEKLGKIYRAHRNPLIIAVDASLGYLENVGQINVGTGPLLPGAGVNKSLPPVGHLHVTAVVNVGGFMEYLVLQNTRLSVVMRQAEVIAAAFLAVAAAEEKTRGALEWGTVRTRSR</sequence>
<name>A0A3N5BN39_9THEO</name>
<accession>A0A3N5BN39</accession>
<evidence type="ECO:0000313" key="2">
    <source>
        <dbReference type="Proteomes" id="UP000282654"/>
    </source>
</evidence>